<evidence type="ECO:0000313" key="2">
    <source>
        <dbReference type="EMBL" id="KAK5830521.1"/>
    </source>
</evidence>
<name>A0ABR0PU86_GOSAR</name>
<evidence type="ECO:0000259" key="1">
    <source>
        <dbReference type="Pfam" id="PF10551"/>
    </source>
</evidence>
<keyword evidence="3" id="KW-1185">Reference proteome</keyword>
<protein>
    <recommendedName>
        <fullName evidence="1">MULE transposase domain-containing protein</fullName>
    </recommendedName>
</protein>
<dbReference type="Pfam" id="PF10551">
    <property type="entry name" value="MULE"/>
    <property type="match status" value="1"/>
</dbReference>
<dbReference type="Proteomes" id="UP001358586">
    <property type="component" value="Chromosome 5"/>
</dbReference>
<comment type="caution">
    <text evidence="2">The sequence shown here is derived from an EMBL/GenBank/DDBJ whole genome shotgun (WGS) entry which is preliminary data.</text>
</comment>
<evidence type="ECO:0000313" key="3">
    <source>
        <dbReference type="Proteomes" id="UP001358586"/>
    </source>
</evidence>
<dbReference type="PANTHER" id="PTHR31973:SF195">
    <property type="entry name" value="MUDR FAMILY TRANSPOSASE"/>
    <property type="match status" value="1"/>
</dbReference>
<dbReference type="EMBL" id="JARKNE010000005">
    <property type="protein sequence ID" value="KAK5830521.1"/>
    <property type="molecule type" value="Genomic_DNA"/>
</dbReference>
<gene>
    <name evidence="2" type="ORF">PVK06_014316</name>
</gene>
<organism evidence="2 3">
    <name type="scientific">Gossypium arboreum</name>
    <name type="common">Tree cotton</name>
    <name type="synonym">Gossypium nanking</name>
    <dbReference type="NCBI Taxonomy" id="29729"/>
    <lineage>
        <taxon>Eukaryota</taxon>
        <taxon>Viridiplantae</taxon>
        <taxon>Streptophyta</taxon>
        <taxon>Embryophyta</taxon>
        <taxon>Tracheophyta</taxon>
        <taxon>Spermatophyta</taxon>
        <taxon>Magnoliopsida</taxon>
        <taxon>eudicotyledons</taxon>
        <taxon>Gunneridae</taxon>
        <taxon>Pentapetalae</taxon>
        <taxon>rosids</taxon>
        <taxon>malvids</taxon>
        <taxon>Malvales</taxon>
        <taxon>Malvaceae</taxon>
        <taxon>Malvoideae</taxon>
        <taxon>Gossypium</taxon>
    </lineage>
</organism>
<proteinExistence type="predicted"/>
<reference evidence="2 3" key="1">
    <citation type="submission" date="2023-03" db="EMBL/GenBank/DDBJ databases">
        <title>WGS of Gossypium arboreum.</title>
        <authorList>
            <person name="Yu D."/>
        </authorList>
    </citation>
    <scope>NUCLEOTIDE SEQUENCE [LARGE SCALE GENOMIC DNA]</scope>
    <source>
        <tissue evidence="2">Leaf</tissue>
    </source>
</reference>
<sequence length="157" mass="18664">MVQVDRTWLYSKYMQILLMAVAQDSNRNVLLIAFAIVEYECFESWEFFLRNLRRHVIRKGNICLISDRSKGLLATIRRSEVPWRLATLMSRIGLRQAKQIEAKHMYVEAIRKATAIDNRMTQIMNAELYSRYLETFWVQKYISHRSGLLPRSYLVDL</sequence>
<feature type="domain" description="MULE transposase" evidence="1">
    <location>
        <begin position="2"/>
        <end position="78"/>
    </location>
</feature>
<accession>A0ABR0PU86</accession>
<dbReference type="PANTHER" id="PTHR31973">
    <property type="entry name" value="POLYPROTEIN, PUTATIVE-RELATED"/>
    <property type="match status" value="1"/>
</dbReference>
<dbReference type="InterPro" id="IPR018289">
    <property type="entry name" value="MULE_transposase_dom"/>
</dbReference>